<dbReference type="GO" id="GO:0071949">
    <property type="term" value="F:FAD binding"/>
    <property type="evidence" value="ECO:0007669"/>
    <property type="project" value="InterPro"/>
</dbReference>
<keyword evidence="8" id="KW-1185">Reference proteome</keyword>
<evidence type="ECO:0000256" key="2">
    <source>
        <dbReference type="ARBA" id="ARBA00023033"/>
    </source>
</evidence>
<gene>
    <name evidence="7" type="ORF">ZIOFF_028180</name>
</gene>
<dbReference type="Proteomes" id="UP000734854">
    <property type="component" value="Unassembled WGS sequence"/>
</dbReference>
<sequence length="356" mass="40334">MCFLFELFSLLYLVHMLLTKTSFFSTMYRVREVWLESNRTVVTSYREVELRCLRRSDLIETMASKLPSESIRFGCKVVAVKLDHTTSFPVLFLEDGIIIKAKVLIGCDGSDSIIAKSLQLKEPKVFPRAVVRGFTTYQSPHSFGTYFFQIRYKSITFGRIPINDKLVHWFVGLANPAGDHLSRKDLNFIKKIALDSVRELPSETSEIVKHCDLDSLSIHCVWYRHPWHLFTGKLSNGTMTVAGDAMHVMGPFLGQGGSAGLEDAIVLARCLSQAMPSNLENSSSSHSNLHRRIDAAYRNYIKERRLRVIRLSTQSYLTGLIITTKSWIVRVICVALLMVLFGGNTLSHTRYNCGLL</sequence>
<dbReference type="Pfam" id="PF01494">
    <property type="entry name" value="FAD_binding_3"/>
    <property type="match status" value="1"/>
</dbReference>
<dbReference type="AlphaFoldDB" id="A0A8J5GUH3"/>
<dbReference type="InterPro" id="IPR002938">
    <property type="entry name" value="FAD-bd"/>
</dbReference>
<dbReference type="PANTHER" id="PTHR45934">
    <property type="entry name" value="FAD/NAD(P)-BINDING OXIDOREDUCTASE FAMILY PROTEIN"/>
    <property type="match status" value="1"/>
</dbReference>
<proteinExistence type="inferred from homology"/>
<keyword evidence="1" id="KW-0560">Oxidoreductase</keyword>
<dbReference type="PANTHER" id="PTHR45934:SF2">
    <property type="entry name" value="MONOOXYGENASE 1"/>
    <property type="match status" value="1"/>
</dbReference>
<protein>
    <recommendedName>
        <fullName evidence="6">FAD-binding domain-containing protein</fullName>
    </recommendedName>
</protein>
<organism evidence="7 8">
    <name type="scientific">Zingiber officinale</name>
    <name type="common">Ginger</name>
    <name type="synonym">Amomum zingiber</name>
    <dbReference type="NCBI Taxonomy" id="94328"/>
    <lineage>
        <taxon>Eukaryota</taxon>
        <taxon>Viridiplantae</taxon>
        <taxon>Streptophyta</taxon>
        <taxon>Embryophyta</taxon>
        <taxon>Tracheophyta</taxon>
        <taxon>Spermatophyta</taxon>
        <taxon>Magnoliopsida</taxon>
        <taxon>Liliopsida</taxon>
        <taxon>Zingiberales</taxon>
        <taxon>Zingiberaceae</taxon>
        <taxon>Zingiber</taxon>
    </lineage>
</organism>
<feature type="signal peptide" evidence="5">
    <location>
        <begin position="1"/>
        <end position="19"/>
    </location>
</feature>
<evidence type="ECO:0000256" key="5">
    <source>
        <dbReference type="SAM" id="SignalP"/>
    </source>
</evidence>
<keyword evidence="4" id="KW-0472">Membrane</keyword>
<feature type="transmembrane region" description="Helical" evidence="4">
    <location>
        <begin position="327"/>
        <end position="346"/>
    </location>
</feature>
<evidence type="ECO:0000259" key="6">
    <source>
        <dbReference type="Pfam" id="PF01494"/>
    </source>
</evidence>
<evidence type="ECO:0000313" key="8">
    <source>
        <dbReference type="Proteomes" id="UP000734854"/>
    </source>
</evidence>
<dbReference type="PRINTS" id="PR00420">
    <property type="entry name" value="RNGMNOXGNASE"/>
</dbReference>
<dbReference type="EMBL" id="JACMSC010000008">
    <property type="protein sequence ID" value="KAG6510171.1"/>
    <property type="molecule type" value="Genomic_DNA"/>
</dbReference>
<reference evidence="7 8" key="1">
    <citation type="submission" date="2020-08" db="EMBL/GenBank/DDBJ databases">
        <title>Plant Genome Project.</title>
        <authorList>
            <person name="Zhang R.-G."/>
        </authorList>
    </citation>
    <scope>NUCLEOTIDE SEQUENCE [LARGE SCALE GENOMIC DNA]</scope>
    <source>
        <tissue evidence="7">Rhizome</tissue>
    </source>
</reference>
<dbReference type="SUPFAM" id="SSF51905">
    <property type="entry name" value="FAD/NAD(P)-binding domain"/>
    <property type="match status" value="1"/>
</dbReference>
<dbReference type="GO" id="GO:0004497">
    <property type="term" value="F:monooxygenase activity"/>
    <property type="evidence" value="ECO:0007669"/>
    <property type="project" value="UniProtKB-KW"/>
</dbReference>
<keyword evidence="5" id="KW-0732">Signal</keyword>
<dbReference type="Gene3D" id="3.50.50.60">
    <property type="entry name" value="FAD/NAD(P)-binding domain"/>
    <property type="match status" value="1"/>
</dbReference>
<keyword evidence="2" id="KW-0503">Monooxygenase</keyword>
<feature type="domain" description="FAD-binding" evidence="6">
    <location>
        <begin position="62"/>
        <end position="274"/>
    </location>
</feature>
<name>A0A8J5GUH3_ZINOF</name>
<accession>A0A8J5GUH3</accession>
<evidence type="ECO:0000256" key="4">
    <source>
        <dbReference type="SAM" id="Phobius"/>
    </source>
</evidence>
<keyword evidence="4" id="KW-1133">Transmembrane helix</keyword>
<evidence type="ECO:0000313" key="7">
    <source>
        <dbReference type="EMBL" id="KAG6510171.1"/>
    </source>
</evidence>
<comment type="caution">
    <text evidence="7">The sequence shown here is derived from an EMBL/GenBank/DDBJ whole genome shotgun (WGS) entry which is preliminary data.</text>
</comment>
<keyword evidence="4" id="KW-0812">Transmembrane</keyword>
<dbReference type="InterPro" id="IPR036188">
    <property type="entry name" value="FAD/NAD-bd_sf"/>
</dbReference>
<dbReference type="InterPro" id="IPR044560">
    <property type="entry name" value="MOase"/>
</dbReference>
<feature type="chain" id="PRO_5035271429" description="FAD-binding domain-containing protein" evidence="5">
    <location>
        <begin position="20"/>
        <end position="356"/>
    </location>
</feature>
<comment type="similarity">
    <text evidence="3">Belongs to the 3-hydroxybenzoate 6-hydroxylase family.</text>
</comment>
<evidence type="ECO:0000256" key="3">
    <source>
        <dbReference type="ARBA" id="ARBA00024018"/>
    </source>
</evidence>
<evidence type="ECO:0000256" key="1">
    <source>
        <dbReference type="ARBA" id="ARBA00023002"/>
    </source>
</evidence>